<proteinExistence type="predicted"/>
<evidence type="ECO:0000313" key="1">
    <source>
        <dbReference type="EMBL" id="AGI73334.1"/>
    </source>
</evidence>
<dbReference type="RefSeq" id="WP_015496348.1">
    <property type="nucleotide sequence ID" value="NC_020908.1"/>
</dbReference>
<dbReference type="HOGENOM" id="CLU_2618532_0_0_5"/>
<name>M9RL80_9RHOB</name>
<keyword evidence="2" id="KW-1185">Reference proteome</keyword>
<dbReference type="EMBL" id="CP003742">
    <property type="protein sequence ID" value="AGI73334.1"/>
    <property type="molecule type" value="Genomic_DNA"/>
</dbReference>
<gene>
    <name evidence="1" type="ORF">OA238_c33530</name>
</gene>
<organism evidence="1 2">
    <name type="scientific">Octadecabacter arcticus 238</name>
    <dbReference type="NCBI Taxonomy" id="391616"/>
    <lineage>
        <taxon>Bacteria</taxon>
        <taxon>Pseudomonadati</taxon>
        <taxon>Pseudomonadota</taxon>
        <taxon>Alphaproteobacteria</taxon>
        <taxon>Rhodobacterales</taxon>
        <taxon>Roseobacteraceae</taxon>
        <taxon>Octadecabacter</taxon>
    </lineage>
</organism>
<accession>M9RL80</accession>
<dbReference type="KEGG" id="oar:OA238_c33530"/>
<protein>
    <submittedName>
        <fullName evidence="1">Uncharacterized protein</fullName>
    </submittedName>
</protein>
<sequence>MTLKFLFPLKMSPNACYFVAMTHEIPFENGAPDHDEKIASTSGVLRTSTEGCVTGKLAKFLDLMDDELAEHVAQTSAE</sequence>
<dbReference type="STRING" id="391616.OA238_c33530"/>
<dbReference type="Proteomes" id="UP000004688">
    <property type="component" value="Chromosome"/>
</dbReference>
<evidence type="ECO:0000313" key="2">
    <source>
        <dbReference type="Proteomes" id="UP000004688"/>
    </source>
</evidence>
<dbReference type="AlphaFoldDB" id="M9RL80"/>
<reference evidence="1 2" key="1">
    <citation type="journal article" date="2013" name="PLoS ONE">
        <title>Poles Apart: Arctic and Antarctic Octadecabacter strains Share High Genome Plasticity and a New Type of Xanthorhodopsin.</title>
        <authorList>
            <person name="Vollmers J."/>
            <person name="Voget S."/>
            <person name="Dietrich S."/>
            <person name="Gollnow K."/>
            <person name="Smits M."/>
            <person name="Meyer K."/>
            <person name="Brinkhoff T."/>
            <person name="Simon M."/>
            <person name="Daniel R."/>
        </authorList>
    </citation>
    <scope>NUCLEOTIDE SEQUENCE [LARGE SCALE GENOMIC DNA]</scope>
    <source>
        <strain evidence="1 2">238</strain>
    </source>
</reference>